<proteinExistence type="predicted"/>
<protein>
    <recommendedName>
        <fullName evidence="1">AB hydrolase-1 domain-containing protein</fullName>
    </recommendedName>
</protein>
<dbReference type="PANTHER" id="PTHR43722:SF1">
    <property type="entry name" value="PROLINE IMINOPEPTIDASE"/>
    <property type="match status" value="1"/>
</dbReference>
<dbReference type="InterPro" id="IPR005944">
    <property type="entry name" value="Pro_iminopeptidase"/>
</dbReference>
<dbReference type="EMBL" id="POUD01000302">
    <property type="protein sequence ID" value="PZG07244.1"/>
    <property type="molecule type" value="Genomic_DNA"/>
</dbReference>
<dbReference type="InterPro" id="IPR029058">
    <property type="entry name" value="AB_hydrolase_fold"/>
</dbReference>
<sequence length="435" mass="45597">MPERRDAPGRTIRVGYAVREAPVAGRRPDPVVFMAGGPGTASMPSMGVLGRMFPDRDVIAVERRGGRHSRPSLGCPEIAQALLGRLRGAGANVADAALRCRARLAEQDVDLRGYTTGEIAADVVALRRKLGYVSWNLFGVGHSATVMARAAAADPDGVRSVVLDSFTPEQAGDAGRGLADALARLGVRERFETVTARLNRSPAAVPAADPLLGRAYTARMGGDDVAAALAWSLRGGEAAAVPALLDALAEGRTEPLGPLADAVGEGLMAREPGLYHAVRCQDGAPPGLFTINPEKAVCEAWRLPVSAPAPAVPRAPVYVLAGRYDPVSPPATARQAAEAFPRGRFQEFPGLAHTVFEASACARRAIAAFVRDPDGHPDGYSDGHSDWHPVTPCREARPLGELHVTAAPYRISRAPWLAAPLAVFALASLAQLAAG</sequence>
<name>A0A2W2ERN8_9ACTN</name>
<dbReference type="GO" id="GO:0005737">
    <property type="term" value="C:cytoplasm"/>
    <property type="evidence" value="ECO:0007669"/>
    <property type="project" value="InterPro"/>
</dbReference>
<dbReference type="PANTHER" id="PTHR43722">
    <property type="entry name" value="PROLINE IMINOPEPTIDASE"/>
    <property type="match status" value="1"/>
</dbReference>
<dbReference type="SUPFAM" id="SSF53474">
    <property type="entry name" value="alpha/beta-Hydrolases"/>
    <property type="match status" value="1"/>
</dbReference>
<dbReference type="Pfam" id="PF00561">
    <property type="entry name" value="Abhydrolase_1"/>
    <property type="match status" value="1"/>
</dbReference>
<dbReference type="Proteomes" id="UP000249304">
    <property type="component" value="Unassembled WGS sequence"/>
</dbReference>
<reference evidence="2 3" key="1">
    <citation type="submission" date="2018-01" db="EMBL/GenBank/DDBJ databases">
        <title>Draft genome sequence of Nonomuraea sp. KC333.</title>
        <authorList>
            <person name="Sahin N."/>
            <person name="Saygin H."/>
            <person name="Ay H."/>
        </authorList>
    </citation>
    <scope>NUCLEOTIDE SEQUENCE [LARGE SCALE GENOMIC DNA]</scope>
    <source>
        <strain evidence="2 3">KC333</strain>
    </source>
</reference>
<feature type="non-terminal residue" evidence="2">
    <location>
        <position position="435"/>
    </location>
</feature>
<dbReference type="AlphaFoldDB" id="A0A2W2ERN8"/>
<evidence type="ECO:0000259" key="1">
    <source>
        <dbReference type="Pfam" id="PF00561"/>
    </source>
</evidence>
<accession>A0A2W2ERN8</accession>
<organism evidence="2 3">
    <name type="scientific">Nonomuraea aridisoli</name>
    <dbReference type="NCBI Taxonomy" id="2070368"/>
    <lineage>
        <taxon>Bacteria</taxon>
        <taxon>Bacillati</taxon>
        <taxon>Actinomycetota</taxon>
        <taxon>Actinomycetes</taxon>
        <taxon>Streptosporangiales</taxon>
        <taxon>Streptosporangiaceae</taxon>
        <taxon>Nonomuraea</taxon>
    </lineage>
</organism>
<dbReference type="InterPro" id="IPR000073">
    <property type="entry name" value="AB_hydrolase_1"/>
</dbReference>
<evidence type="ECO:0000313" key="3">
    <source>
        <dbReference type="Proteomes" id="UP000249304"/>
    </source>
</evidence>
<dbReference type="Gene3D" id="3.40.50.1820">
    <property type="entry name" value="alpha/beta hydrolase"/>
    <property type="match status" value="1"/>
</dbReference>
<feature type="domain" description="AB hydrolase-1" evidence="1">
    <location>
        <begin position="30"/>
        <end position="357"/>
    </location>
</feature>
<keyword evidence="3" id="KW-1185">Reference proteome</keyword>
<dbReference type="GO" id="GO:0006508">
    <property type="term" value="P:proteolysis"/>
    <property type="evidence" value="ECO:0007669"/>
    <property type="project" value="InterPro"/>
</dbReference>
<comment type="caution">
    <text evidence="2">The sequence shown here is derived from an EMBL/GenBank/DDBJ whole genome shotgun (WGS) entry which is preliminary data.</text>
</comment>
<evidence type="ECO:0000313" key="2">
    <source>
        <dbReference type="EMBL" id="PZG07244.1"/>
    </source>
</evidence>
<gene>
    <name evidence="2" type="ORF">C1J01_41110</name>
</gene>
<dbReference type="GO" id="GO:0004177">
    <property type="term" value="F:aminopeptidase activity"/>
    <property type="evidence" value="ECO:0007669"/>
    <property type="project" value="UniProtKB-EC"/>
</dbReference>